<protein>
    <recommendedName>
        <fullName evidence="3">SnoaL-like polyketide cyclase</fullName>
    </recommendedName>
</protein>
<dbReference type="InterPro" id="IPR032710">
    <property type="entry name" value="NTF2-like_dom_sf"/>
</dbReference>
<evidence type="ECO:0000313" key="1">
    <source>
        <dbReference type="EMBL" id="CAH0002332.1"/>
    </source>
</evidence>
<dbReference type="Proteomes" id="UP000754883">
    <property type="component" value="Unassembled WGS sequence"/>
</dbReference>
<proteinExistence type="predicted"/>
<evidence type="ECO:0008006" key="3">
    <source>
        <dbReference type="Google" id="ProtNLM"/>
    </source>
</evidence>
<dbReference type="AlphaFoldDB" id="A0A9N9UUG6"/>
<dbReference type="Gene3D" id="3.10.450.50">
    <property type="match status" value="2"/>
</dbReference>
<comment type="caution">
    <text evidence="1">The sequence shown here is derived from an EMBL/GenBank/DDBJ whole genome shotgun (WGS) entry which is preliminary data.</text>
</comment>
<dbReference type="EMBL" id="CABFNO020001560">
    <property type="protein sequence ID" value="CAH0002332.1"/>
    <property type="molecule type" value="Genomic_DNA"/>
</dbReference>
<dbReference type="Pfam" id="PF07366">
    <property type="entry name" value="SnoaL"/>
    <property type="match status" value="1"/>
</dbReference>
<accession>A0A9N9UUG6</accession>
<dbReference type="InterPro" id="IPR009959">
    <property type="entry name" value="Cyclase_SnoaL-like"/>
</dbReference>
<dbReference type="GO" id="GO:0030638">
    <property type="term" value="P:polyketide metabolic process"/>
    <property type="evidence" value="ECO:0007669"/>
    <property type="project" value="InterPro"/>
</dbReference>
<reference evidence="1" key="1">
    <citation type="submission" date="2021-10" db="EMBL/GenBank/DDBJ databases">
        <authorList>
            <person name="Piombo E."/>
        </authorList>
    </citation>
    <scope>NUCLEOTIDE SEQUENCE</scope>
</reference>
<gene>
    <name evidence="1" type="ORF">CBYS24578_00001960</name>
</gene>
<evidence type="ECO:0000313" key="2">
    <source>
        <dbReference type="Proteomes" id="UP000754883"/>
    </source>
</evidence>
<dbReference type="OrthoDB" id="2830113at2759"/>
<dbReference type="SUPFAM" id="SSF54427">
    <property type="entry name" value="NTF2-like"/>
    <property type="match status" value="1"/>
</dbReference>
<organism evidence="1 2">
    <name type="scientific">Clonostachys byssicola</name>
    <dbReference type="NCBI Taxonomy" id="160290"/>
    <lineage>
        <taxon>Eukaryota</taxon>
        <taxon>Fungi</taxon>
        <taxon>Dikarya</taxon>
        <taxon>Ascomycota</taxon>
        <taxon>Pezizomycotina</taxon>
        <taxon>Sordariomycetes</taxon>
        <taxon>Hypocreomycetidae</taxon>
        <taxon>Hypocreales</taxon>
        <taxon>Bionectriaceae</taxon>
        <taxon>Clonostachys</taxon>
    </lineage>
</organism>
<keyword evidence="2" id="KW-1185">Reference proteome</keyword>
<sequence>MTSHTATKPELEQAFRSFVAGIKQHDENAISTLLAADLNHNGQQVGKQEYLNGLLKATADTQDIVVDMLIVSSQTPAVAARLIHHSGQGHQQHPEYVFVHFSPQPSPQITSIRSLADEASSSPIALSPPTPTPEATTAVQDLTSFYTDYIASINTHTMEEHFPRSCQPNLTHNTRALDIPSYIYLIESSFEDIRGLHFNVVDLVADEAKQQVASRIEFTGQPVRPFRGVEPGDNGEEVKFHEHAFYFLEGGKIVRVWSVLDMDAYKKCLGRS</sequence>
<name>A0A9N9UUG6_9HYPO</name>